<comment type="caution">
    <text evidence="1">The sequence shown here is derived from an EMBL/GenBank/DDBJ whole genome shotgun (WGS) entry which is preliminary data.</text>
</comment>
<dbReference type="EMBL" id="MLAK01000509">
    <property type="protein sequence ID" value="OHT13604.1"/>
    <property type="molecule type" value="Genomic_DNA"/>
</dbReference>
<dbReference type="Proteomes" id="UP000179807">
    <property type="component" value="Unassembled WGS sequence"/>
</dbReference>
<dbReference type="VEuPathDB" id="TrichDB:TRFO_03377"/>
<accession>A0A1J4KV31</accession>
<dbReference type="RefSeq" id="XP_068366740.1">
    <property type="nucleotide sequence ID" value="XM_068491255.1"/>
</dbReference>
<proteinExistence type="predicted"/>
<gene>
    <name evidence="1" type="ORF">TRFO_03377</name>
</gene>
<sequence>MNTKYSTPEMIDLDASILYSEIVNDGNFPKMVTTSNPNFINFILLNINEILNHIINPKSCDVHSCQISKNLFMIFEKGSKELQNALLENNNLLLYLNNLIKSEKKFDIKSSISFSKIIQNLCYFSEGRILKNLTFVPNFIVNNMNNLAFKDLIIILIRKYSDNFPIKKSLIEQLIATSAKSSQLFFVITFLQELFHISNEFKDIFCLPAIVGALMAIASDEKISPLISNMFLKLVKEITDYKESTNNFSIIQSFEEFFEKVDSFNDCRIPVLLYLYKHRVNDLIGPFIEGKTPTFTNSAIISIIKQSNSENLKQIVDSQTFQKSFIKMLSKNKINGHLTKFAQILMDRTNVSPFLRSTSWNRFQTSILIPRIMKCTSRFGGEIDYSYSASPPLRANLLRILEEEKKKQFSGF</sequence>
<organism evidence="1 2">
    <name type="scientific">Tritrichomonas foetus</name>
    <dbReference type="NCBI Taxonomy" id="1144522"/>
    <lineage>
        <taxon>Eukaryota</taxon>
        <taxon>Metamonada</taxon>
        <taxon>Parabasalia</taxon>
        <taxon>Tritrichomonadida</taxon>
        <taxon>Tritrichomonadidae</taxon>
        <taxon>Tritrichomonas</taxon>
    </lineage>
</organism>
<name>A0A1J4KV31_9EUKA</name>
<keyword evidence="2" id="KW-1185">Reference proteome</keyword>
<evidence type="ECO:0000313" key="2">
    <source>
        <dbReference type="Proteomes" id="UP000179807"/>
    </source>
</evidence>
<protein>
    <submittedName>
        <fullName evidence="1">Uncharacterized protein</fullName>
    </submittedName>
</protein>
<dbReference type="GeneID" id="94825959"/>
<reference evidence="1" key="1">
    <citation type="submission" date="2016-10" db="EMBL/GenBank/DDBJ databases">
        <authorList>
            <person name="Benchimol M."/>
            <person name="Almeida L.G."/>
            <person name="Vasconcelos A.T."/>
            <person name="Perreira-Neves A."/>
            <person name="Rosa I.A."/>
            <person name="Tasca T."/>
            <person name="Bogo M.R."/>
            <person name="de Souza W."/>
        </authorList>
    </citation>
    <scope>NUCLEOTIDE SEQUENCE [LARGE SCALE GENOMIC DNA]</scope>
    <source>
        <strain evidence="1">K</strain>
    </source>
</reference>
<dbReference type="AlphaFoldDB" id="A0A1J4KV31"/>
<evidence type="ECO:0000313" key="1">
    <source>
        <dbReference type="EMBL" id="OHT13604.1"/>
    </source>
</evidence>